<dbReference type="AlphaFoldDB" id="K1UEN8"/>
<dbReference type="EMBL" id="AJWY01002293">
    <property type="protein sequence ID" value="EKC78464.1"/>
    <property type="molecule type" value="Genomic_DNA"/>
</dbReference>
<proteinExistence type="predicted"/>
<feature type="non-terminal residue" evidence="1">
    <location>
        <position position="41"/>
    </location>
</feature>
<accession>K1UEN8</accession>
<name>K1UEN8_9ZZZZ</name>
<organism evidence="1">
    <name type="scientific">human gut metagenome</name>
    <dbReference type="NCBI Taxonomy" id="408170"/>
    <lineage>
        <taxon>unclassified sequences</taxon>
        <taxon>metagenomes</taxon>
        <taxon>organismal metagenomes</taxon>
    </lineage>
</organism>
<evidence type="ECO:0000313" key="1">
    <source>
        <dbReference type="EMBL" id="EKC78464.1"/>
    </source>
</evidence>
<gene>
    <name evidence="1" type="ORF">LEA_03455</name>
</gene>
<reference evidence="1" key="1">
    <citation type="journal article" date="2013" name="Environ. Microbiol.">
        <title>Microbiota from the distal guts of lean and obese adolescents exhibit partial functional redundancy besides clear differences in community structure.</title>
        <authorList>
            <person name="Ferrer M."/>
            <person name="Ruiz A."/>
            <person name="Lanza F."/>
            <person name="Haange S.B."/>
            <person name="Oberbach A."/>
            <person name="Till H."/>
            <person name="Bargiela R."/>
            <person name="Campoy C."/>
            <person name="Segura M.T."/>
            <person name="Richter M."/>
            <person name="von Bergen M."/>
            <person name="Seifert J."/>
            <person name="Suarez A."/>
        </authorList>
    </citation>
    <scope>NUCLEOTIDE SEQUENCE</scope>
</reference>
<sequence length="41" mass="4652">MGKGRRPRWEVELIRRMAYGEGDLSVIAKGTLAMMEKFGLP</sequence>
<protein>
    <submittedName>
        <fullName evidence="1">Uncharacterized protein</fullName>
    </submittedName>
</protein>
<comment type="caution">
    <text evidence="1">The sequence shown here is derived from an EMBL/GenBank/DDBJ whole genome shotgun (WGS) entry which is preliminary data.</text>
</comment>